<feature type="repeat" description="ANK" evidence="3">
    <location>
        <begin position="813"/>
        <end position="838"/>
    </location>
</feature>
<sequence>MAPVVLPSLPVALDQLVGYVEQSPQKPVAELFQPYRDYEARLRELFAQDPDHGALKDPHANVLPLFTEKSSGVKIRARDLASESEEEKSRYVMALPEEVRRLNGSPATVQSLKEFKRNFNIFSESSLADMDWSNVVAAGSSVVNCLLPVPKEYDVSKRTLREFYHEKFSPASDVDLFLYGLTEEEAIEKIKDIETRVRDALLTETTTVRTKHAVTICSQHPVRHIQIVLRIYKSISEILTGFDIDCSGAAYDGKQVYVTPRALQSYMTQINHVDLTRRSPSYENRLSKYSHRGFEVYWRDLERDRIDPTIFERSFNRVLGLARLLVLERLPKPSDRDSYLDKRRAERGRPPANRTNRNQHMLYGNIKDEHDDEVAEWVQEEEVSNYHTFTLPYGPRFHAKRIEKLCYTRDLLLNAEWNQDEKREVYLHRHPAFFGRFEDVMNDCCGYCPVPVTQEEKEVAEKESKIYISGKISFMKDDPGRQEIGSFNPLTDDDWTEMAYVGNTARLCQAIVDGDAERVKEWLAQEGADPNVRDYTGRTPLHLAVMSSTPEIVQILVDAGARLVARIADGRTALHLAAERGDVQFVKILMDKSLEHEAEEDEKQEQKRKAKAAATGGSDEPAVIEDKDSSADESDGELVHAEDSTAGGQSVVTGSFVKLDKNDKPSPSEDTIPDDDEDDADFYDVNVISWDTPTSALHLAIVSGHEEVVKLLCQEYGADVLLPVKNVDTGGSLMSVLLTLVLALALPIEKASSMAKILLSLGATSAQADNNGVTAFHSYVKSKAEALVQVLWENDKTGSNAAVNHIAFTHETKSETPLQSAARNGDLVLVLKLLDNGALAEIDFETWLKSAKQQIEGQLQGFDENMVQFRNTTEQPLICALKSPNPLVALRLIDRGVDLNSLTVATHDQLQRLAKGWYVTGSGMSALDLVRSQLKRLRAHKLGPDLRRPKLPKGMDEYLAKFKEGSYQHWVVAKAIQGEHRAFARSLQADKDKQTEFVSTLGNREKEEAIRELIGTFEELEKVLVEKGAKPFEELYPEEHKKLSKSNRRQDDEAEDKEEKDVIFEYAFKFNNVTDVTTARKAAYLDLFEAAWSGDLDKIKQLTLTSWDAQGEESPLKMAVHDNAHNNPFSLAFQRGHHDVAAAILEIVRLQYSPEEKPKARYRMKNDDDVDDGCCDSDCDSEADYDNDGSEPAAIKKEVLEERSTFDNVGQISMKVKSKTKPLEVLDWSCQVCREGHNKPDKQTLLQTVIQFNDLKGLKLLLRLGELYAARPLDADEEPAHFFTFPKAAFQTAIIQGRTELLAEIIRRTGAGLPLDQLVKSSGVDLKEKPRYYQGLTVYGKKRQDWADAGRGVGAKHGGGSNASPLLYAAMNGCIESVEWFISDAPLRLYLEFGSSKAAAKDSRLLHLSQAPGGFEAAVSNWLTSRDELVIHAAILARPCTRFNALAAYVIKARPDTVNATNDQGLSPLLLAAKLGRTEIARMLLEAGADTSLRNSSRENLLHLILSECPTAKQLGEFLALLNTAVMRRLAHERDANPDGGKTPLHRWLINKSTEETPAMLSLLLEKSGGAELDFLDGSGDTILHSLVLQSDHDPDVLRAIINARPSLLHRENAVGRTPVEVARDRFVADKVRINTPSVSYYVSRSYNYPQRRYWYYGNNDDEPYITEILKREPKEFVKAAGSSSAKHATRSQVEQMWDLIRNIAASHPGKRRLVSLHEANDVARRLGDQHNREQRYKFRVKEAQAPEDKEKDKAKTTANEDLVTARLRPGVANNAWKDFGEKTEDSDDDGDVHGATSDRKLLGSR</sequence>
<dbReference type="Pfam" id="PF26128">
    <property type="entry name" value="Gad2"/>
    <property type="match status" value="1"/>
</dbReference>
<dbReference type="PANTHER" id="PTHR24198:SF165">
    <property type="entry name" value="ANKYRIN REPEAT-CONTAINING PROTEIN-RELATED"/>
    <property type="match status" value="1"/>
</dbReference>
<feature type="repeat" description="ANK" evidence="3">
    <location>
        <begin position="536"/>
        <end position="568"/>
    </location>
</feature>
<evidence type="ECO:0000256" key="1">
    <source>
        <dbReference type="ARBA" id="ARBA00022737"/>
    </source>
</evidence>
<dbReference type="InterPro" id="IPR002110">
    <property type="entry name" value="Ankyrin_rpt"/>
</dbReference>
<evidence type="ECO:0008006" key="8">
    <source>
        <dbReference type="Google" id="ProtNLM"/>
    </source>
</evidence>
<evidence type="ECO:0000256" key="5">
    <source>
        <dbReference type="SAM" id="MobiDB-lite"/>
    </source>
</evidence>
<dbReference type="PROSITE" id="PS50088">
    <property type="entry name" value="ANK_REPEAT"/>
    <property type="match status" value="4"/>
</dbReference>
<dbReference type="EMBL" id="QVQW01000095">
    <property type="protein sequence ID" value="RKU40666.1"/>
    <property type="molecule type" value="Genomic_DNA"/>
</dbReference>
<dbReference type="PROSITE" id="PS50297">
    <property type="entry name" value="ANK_REP_REGION"/>
    <property type="match status" value="4"/>
</dbReference>
<reference evidence="6 7" key="1">
    <citation type="submission" date="2018-08" db="EMBL/GenBank/DDBJ databases">
        <title>Draft genome of the lignicolous fungus Coniochaeta pulveracea.</title>
        <authorList>
            <person name="Borstlap C.J."/>
            <person name="De Witt R.N."/>
            <person name="Botha A."/>
            <person name="Volschenk H."/>
        </authorList>
    </citation>
    <scope>NUCLEOTIDE SEQUENCE [LARGE SCALE GENOMIC DNA]</scope>
    <source>
        <strain evidence="6 7">CAB683</strain>
    </source>
</reference>
<keyword evidence="1" id="KW-0677">Repeat</keyword>
<feature type="region of interest" description="Disordered" evidence="5">
    <location>
        <begin position="1726"/>
        <end position="1806"/>
    </location>
</feature>
<feature type="compositionally biased region" description="Basic and acidic residues" evidence="5">
    <location>
        <begin position="1726"/>
        <end position="1756"/>
    </location>
</feature>
<dbReference type="PRINTS" id="PR01415">
    <property type="entry name" value="ANKYRIN"/>
</dbReference>
<dbReference type="PANTHER" id="PTHR24198">
    <property type="entry name" value="ANKYRIN REPEAT AND PROTEIN KINASE DOMAIN-CONTAINING PROTEIN"/>
    <property type="match status" value="1"/>
</dbReference>
<evidence type="ECO:0000256" key="2">
    <source>
        <dbReference type="ARBA" id="ARBA00023043"/>
    </source>
</evidence>
<dbReference type="OrthoDB" id="539213at2759"/>
<organism evidence="6 7">
    <name type="scientific">Coniochaeta pulveracea</name>
    <dbReference type="NCBI Taxonomy" id="177199"/>
    <lineage>
        <taxon>Eukaryota</taxon>
        <taxon>Fungi</taxon>
        <taxon>Dikarya</taxon>
        <taxon>Ascomycota</taxon>
        <taxon>Pezizomycotina</taxon>
        <taxon>Sordariomycetes</taxon>
        <taxon>Sordariomycetidae</taxon>
        <taxon>Coniochaetales</taxon>
        <taxon>Coniochaetaceae</taxon>
        <taxon>Coniochaeta</taxon>
    </lineage>
</organism>
<gene>
    <name evidence="6" type="ORF">DL546_002282</name>
</gene>
<proteinExistence type="predicted"/>
<feature type="compositionally biased region" description="Basic and acidic residues" evidence="5">
    <location>
        <begin position="658"/>
        <end position="667"/>
    </location>
</feature>
<dbReference type="Pfam" id="PF00023">
    <property type="entry name" value="Ank"/>
    <property type="match status" value="2"/>
</dbReference>
<evidence type="ECO:0000256" key="4">
    <source>
        <dbReference type="SAM" id="Coils"/>
    </source>
</evidence>
<dbReference type="STRING" id="177199.A0A420XYE2"/>
<protein>
    <recommendedName>
        <fullName evidence="8">Ankyrin repeat protein</fullName>
    </recommendedName>
</protein>
<keyword evidence="4" id="KW-0175">Coiled coil</keyword>
<keyword evidence="7" id="KW-1185">Reference proteome</keyword>
<dbReference type="Pfam" id="PF12796">
    <property type="entry name" value="Ank_2"/>
    <property type="match status" value="1"/>
</dbReference>
<comment type="caution">
    <text evidence="6">The sequence shown here is derived from an EMBL/GenBank/DDBJ whole genome shotgun (WGS) entry which is preliminary data.</text>
</comment>
<feature type="region of interest" description="Disordered" evidence="5">
    <location>
        <begin position="596"/>
        <end position="678"/>
    </location>
</feature>
<dbReference type="SUPFAM" id="SSF48403">
    <property type="entry name" value="Ankyrin repeat"/>
    <property type="match status" value="2"/>
</dbReference>
<accession>A0A420XYE2</accession>
<feature type="compositionally biased region" description="Basic and acidic residues" evidence="5">
    <location>
        <begin position="337"/>
        <end position="349"/>
    </location>
</feature>
<dbReference type="SMART" id="SM00248">
    <property type="entry name" value="ANK"/>
    <property type="match status" value="12"/>
</dbReference>
<feature type="region of interest" description="Disordered" evidence="5">
    <location>
        <begin position="337"/>
        <end position="357"/>
    </location>
</feature>
<dbReference type="Proteomes" id="UP000275385">
    <property type="component" value="Unassembled WGS sequence"/>
</dbReference>
<evidence type="ECO:0000256" key="3">
    <source>
        <dbReference type="PROSITE-ProRule" id="PRU00023"/>
    </source>
</evidence>
<feature type="repeat" description="ANK" evidence="3">
    <location>
        <begin position="569"/>
        <end position="601"/>
    </location>
</feature>
<feature type="repeat" description="ANK" evidence="3">
    <location>
        <begin position="1464"/>
        <end position="1496"/>
    </location>
</feature>
<feature type="compositionally biased region" description="Basic and acidic residues" evidence="5">
    <location>
        <begin position="1797"/>
        <end position="1806"/>
    </location>
</feature>
<name>A0A420XYE2_9PEZI</name>
<dbReference type="Gene3D" id="1.25.40.20">
    <property type="entry name" value="Ankyrin repeat-containing domain"/>
    <property type="match status" value="3"/>
</dbReference>
<evidence type="ECO:0000313" key="6">
    <source>
        <dbReference type="EMBL" id="RKU40666.1"/>
    </source>
</evidence>
<feature type="coiled-coil region" evidence="4">
    <location>
        <begin position="1003"/>
        <end position="1060"/>
    </location>
</feature>
<keyword evidence="2 3" id="KW-0040">ANK repeat</keyword>
<evidence type="ECO:0000313" key="7">
    <source>
        <dbReference type="Proteomes" id="UP000275385"/>
    </source>
</evidence>
<dbReference type="InterPro" id="IPR036770">
    <property type="entry name" value="Ankyrin_rpt-contain_sf"/>
</dbReference>